<keyword evidence="7 11" id="KW-1133">Transmembrane helix</keyword>
<evidence type="ECO:0000259" key="13">
    <source>
        <dbReference type="Pfam" id="PF18075"/>
    </source>
</evidence>
<evidence type="ECO:0000256" key="7">
    <source>
        <dbReference type="ARBA" id="ARBA00022989"/>
    </source>
</evidence>
<dbReference type="AlphaFoldDB" id="A0A1G2U2U4"/>
<dbReference type="InterPro" id="IPR004513">
    <property type="entry name" value="FtsX"/>
</dbReference>
<dbReference type="Gene3D" id="3.30.70.3040">
    <property type="match status" value="1"/>
</dbReference>
<evidence type="ECO:0000256" key="2">
    <source>
        <dbReference type="ARBA" id="ARBA00007379"/>
    </source>
</evidence>
<comment type="subcellular location">
    <subcellularLocation>
        <location evidence="1">Cell membrane</location>
        <topology evidence="1">Multi-pass membrane protein</topology>
    </subcellularLocation>
</comment>
<evidence type="ECO:0000256" key="4">
    <source>
        <dbReference type="ARBA" id="ARBA00022475"/>
    </source>
</evidence>
<dbReference type="GO" id="GO:0005886">
    <property type="term" value="C:plasma membrane"/>
    <property type="evidence" value="ECO:0007669"/>
    <property type="project" value="UniProtKB-SubCell"/>
</dbReference>
<evidence type="ECO:0000256" key="1">
    <source>
        <dbReference type="ARBA" id="ARBA00004651"/>
    </source>
</evidence>
<proteinExistence type="inferred from homology"/>
<evidence type="ECO:0000256" key="11">
    <source>
        <dbReference type="SAM" id="Phobius"/>
    </source>
</evidence>
<dbReference type="Pfam" id="PF02687">
    <property type="entry name" value="FtsX"/>
    <property type="match status" value="1"/>
</dbReference>
<evidence type="ECO:0000256" key="10">
    <source>
        <dbReference type="PIRNR" id="PIRNR003097"/>
    </source>
</evidence>
<reference evidence="14 15" key="1">
    <citation type="journal article" date="2016" name="Nat. Commun.">
        <title>Thousands of microbial genomes shed light on interconnected biogeochemical processes in an aquifer system.</title>
        <authorList>
            <person name="Anantharaman K."/>
            <person name="Brown C.T."/>
            <person name="Hug L.A."/>
            <person name="Sharon I."/>
            <person name="Castelle C.J."/>
            <person name="Probst A.J."/>
            <person name="Thomas B.C."/>
            <person name="Singh A."/>
            <person name="Wilkins M.J."/>
            <person name="Karaoz U."/>
            <person name="Brodie E.L."/>
            <person name="Williams K.H."/>
            <person name="Hubbard S.S."/>
            <person name="Banfield J.F."/>
        </authorList>
    </citation>
    <scope>NUCLEOTIDE SEQUENCE [LARGE SCALE GENOMIC DNA]</scope>
</reference>
<feature type="transmembrane region" description="Helical" evidence="11">
    <location>
        <begin position="279"/>
        <end position="302"/>
    </location>
</feature>
<dbReference type="Pfam" id="PF18075">
    <property type="entry name" value="FtsX_ECD"/>
    <property type="match status" value="1"/>
</dbReference>
<dbReference type="Proteomes" id="UP000179283">
    <property type="component" value="Unassembled WGS sequence"/>
</dbReference>
<evidence type="ECO:0000256" key="5">
    <source>
        <dbReference type="ARBA" id="ARBA00022618"/>
    </source>
</evidence>
<name>A0A1G2U2U4_9BACT</name>
<keyword evidence="6 11" id="KW-0812">Transmembrane</keyword>
<evidence type="ECO:0000256" key="9">
    <source>
        <dbReference type="ARBA" id="ARBA00023306"/>
    </source>
</evidence>
<feature type="domain" description="ABC3 transporter permease C-terminal" evidence="12">
    <location>
        <begin position="187"/>
        <end position="307"/>
    </location>
</feature>
<sequence length="308" mass="34164">MLWVNVKRIIRSGFLNFGRNAFVSLSSVLVMVITLCTIGALIFVSAILNASLQEIRDKVDINVYFITTAPEADVITLQKTLESMPEVALVTYTSREQALEDFKKRHENDETTLQALEELGENPLGASLNVKAKNPAEYQGIADYLSNESTLSTDGTSIVDKVNYYQNKVAIDRLTSIIDSAERLGSVLTVVLIVISVLITFNTIRLAIFISREEISIMRLVGANSFYVRGPFVVVGTIYGVVAAIFTLLLFYPITFWLGGATENFFIGLNIFEYYTTNFGQIFIIILLSGMAIGALSSYLAVRKYLKV</sequence>
<dbReference type="PANTHER" id="PTHR47755:SF1">
    <property type="entry name" value="CELL DIVISION PROTEIN FTSX"/>
    <property type="match status" value="1"/>
</dbReference>
<dbReference type="PIRSF" id="PIRSF003097">
    <property type="entry name" value="FtsX"/>
    <property type="match status" value="1"/>
</dbReference>
<dbReference type="PANTHER" id="PTHR47755">
    <property type="entry name" value="CELL DIVISION PROTEIN FTSX"/>
    <property type="match status" value="1"/>
</dbReference>
<evidence type="ECO:0000256" key="8">
    <source>
        <dbReference type="ARBA" id="ARBA00023136"/>
    </source>
</evidence>
<comment type="caution">
    <text evidence="14">The sequence shown here is derived from an EMBL/GenBank/DDBJ whole genome shotgun (WGS) entry which is preliminary data.</text>
</comment>
<evidence type="ECO:0000313" key="15">
    <source>
        <dbReference type="Proteomes" id="UP000179283"/>
    </source>
</evidence>
<evidence type="ECO:0000313" key="14">
    <source>
        <dbReference type="EMBL" id="OHB03200.1"/>
    </source>
</evidence>
<dbReference type="EMBL" id="MHWD01000025">
    <property type="protein sequence ID" value="OHB03200.1"/>
    <property type="molecule type" value="Genomic_DNA"/>
</dbReference>
<evidence type="ECO:0000256" key="3">
    <source>
        <dbReference type="ARBA" id="ARBA00021907"/>
    </source>
</evidence>
<keyword evidence="8 10" id="KW-0472">Membrane</keyword>
<protein>
    <recommendedName>
        <fullName evidence="3 10">Cell division protein FtsX</fullName>
    </recommendedName>
</protein>
<keyword evidence="5 10" id="KW-0132">Cell division</keyword>
<gene>
    <name evidence="14" type="ORF">A2920_02430</name>
</gene>
<dbReference type="InterPro" id="IPR040690">
    <property type="entry name" value="FtsX_ECD"/>
</dbReference>
<dbReference type="GO" id="GO:0051301">
    <property type="term" value="P:cell division"/>
    <property type="evidence" value="ECO:0007669"/>
    <property type="project" value="UniProtKB-KW"/>
</dbReference>
<evidence type="ECO:0000259" key="12">
    <source>
        <dbReference type="Pfam" id="PF02687"/>
    </source>
</evidence>
<keyword evidence="9 10" id="KW-0131">Cell cycle</keyword>
<accession>A0A1G2U2U4</accession>
<evidence type="ECO:0000256" key="6">
    <source>
        <dbReference type="ARBA" id="ARBA00022692"/>
    </source>
</evidence>
<feature type="domain" description="FtsX extracellular" evidence="13">
    <location>
        <begin position="59"/>
        <end position="147"/>
    </location>
</feature>
<dbReference type="InterPro" id="IPR003838">
    <property type="entry name" value="ABC3_permease_C"/>
</dbReference>
<comment type="similarity">
    <text evidence="2 10">Belongs to the ABC-4 integral membrane protein family. FtsX subfamily.</text>
</comment>
<feature type="transmembrane region" description="Helical" evidence="11">
    <location>
        <begin position="21"/>
        <end position="48"/>
    </location>
</feature>
<feature type="transmembrane region" description="Helical" evidence="11">
    <location>
        <begin position="232"/>
        <end position="259"/>
    </location>
</feature>
<keyword evidence="4 10" id="KW-1003">Cell membrane</keyword>
<organism evidence="14 15">
    <name type="scientific">Candidatus Zambryskibacteria bacterium RIFCSPLOWO2_01_FULL_43_17</name>
    <dbReference type="NCBI Taxonomy" id="1802760"/>
    <lineage>
        <taxon>Bacteria</taxon>
        <taxon>Candidatus Zambryskiibacteriota</taxon>
    </lineage>
</organism>
<feature type="transmembrane region" description="Helical" evidence="11">
    <location>
        <begin position="187"/>
        <end position="211"/>
    </location>
</feature>